<protein>
    <submittedName>
        <fullName evidence="2">Uncharacterized protein</fullName>
    </submittedName>
</protein>
<gene>
    <name evidence="2" type="ORF">ACFSCV_02715</name>
</gene>
<proteinExistence type="predicted"/>
<feature type="compositionally biased region" description="Low complexity" evidence="1">
    <location>
        <begin position="192"/>
        <end position="207"/>
    </location>
</feature>
<feature type="region of interest" description="Disordered" evidence="1">
    <location>
        <begin position="192"/>
        <end position="229"/>
    </location>
</feature>
<reference evidence="3" key="1">
    <citation type="journal article" date="2019" name="Int. J. Syst. Evol. Microbiol.">
        <title>The Global Catalogue of Microorganisms (GCM) 10K type strain sequencing project: providing services to taxonomists for standard genome sequencing and annotation.</title>
        <authorList>
            <consortium name="The Broad Institute Genomics Platform"/>
            <consortium name="The Broad Institute Genome Sequencing Center for Infectious Disease"/>
            <person name="Wu L."/>
            <person name="Ma J."/>
        </authorList>
    </citation>
    <scope>NUCLEOTIDE SEQUENCE [LARGE SCALE GENOMIC DNA]</scope>
    <source>
        <strain evidence="3">KCTC 23707</strain>
    </source>
</reference>
<dbReference type="RefSeq" id="WP_378796776.1">
    <property type="nucleotide sequence ID" value="NZ_JBHUER010000002.1"/>
</dbReference>
<sequence length="241" mass="25174">MSSPPQLSLEDYEAIASAVMETERGRWFLSEFARRNRAADTAQILHALEALEKRVTAAPAQAVPAAQGLSDAAPSPPLDGLAEAAGAVRAALTAPKPPERRVELALARLAALERIVVDGLRATGGQPAPVAVAAPRLAAQRPTTFEQRLAIERLEVTPPIDEAPTLVAERSAVEAALDDLTARAPLPAAVPAPMLRAPSKPAGAGHAPARRALEPAPAKPEPRVEPLLDSLTDAEKALLFA</sequence>
<evidence type="ECO:0000256" key="1">
    <source>
        <dbReference type="SAM" id="MobiDB-lite"/>
    </source>
</evidence>
<keyword evidence="3" id="KW-1185">Reference proteome</keyword>
<organism evidence="2 3">
    <name type="scientific">Methylopila henanensis</name>
    <dbReference type="NCBI Taxonomy" id="873516"/>
    <lineage>
        <taxon>Bacteria</taxon>
        <taxon>Pseudomonadati</taxon>
        <taxon>Pseudomonadota</taxon>
        <taxon>Alphaproteobacteria</taxon>
        <taxon>Hyphomicrobiales</taxon>
        <taxon>Methylopilaceae</taxon>
        <taxon>Methylopila</taxon>
    </lineage>
</organism>
<comment type="caution">
    <text evidence="2">The sequence shown here is derived from an EMBL/GenBank/DDBJ whole genome shotgun (WGS) entry which is preliminary data.</text>
</comment>
<dbReference type="EMBL" id="JBHUER010000002">
    <property type="protein sequence ID" value="MFD1701908.1"/>
    <property type="molecule type" value="Genomic_DNA"/>
</dbReference>
<dbReference type="Proteomes" id="UP001597308">
    <property type="component" value="Unassembled WGS sequence"/>
</dbReference>
<accession>A0ABW4K5Q2</accession>
<name>A0ABW4K5Q2_9HYPH</name>
<evidence type="ECO:0000313" key="3">
    <source>
        <dbReference type="Proteomes" id="UP001597308"/>
    </source>
</evidence>
<evidence type="ECO:0000313" key="2">
    <source>
        <dbReference type="EMBL" id="MFD1701908.1"/>
    </source>
</evidence>